<evidence type="ECO:0000256" key="6">
    <source>
        <dbReference type="SAM" id="MobiDB-lite"/>
    </source>
</evidence>
<keyword evidence="4" id="KW-0067">ATP-binding</keyword>
<dbReference type="CDD" id="cd03219">
    <property type="entry name" value="ABC_Mj1267_LivG_branched"/>
    <property type="match status" value="1"/>
</dbReference>
<evidence type="ECO:0000256" key="1">
    <source>
        <dbReference type="ARBA" id="ARBA00005417"/>
    </source>
</evidence>
<comment type="similarity">
    <text evidence="1">Belongs to the ABC transporter superfamily.</text>
</comment>
<dbReference type="Gene3D" id="3.40.50.300">
    <property type="entry name" value="P-loop containing nucleotide triphosphate hydrolases"/>
    <property type="match status" value="2"/>
</dbReference>
<dbReference type="GO" id="GO:0015807">
    <property type="term" value="P:L-amino acid transport"/>
    <property type="evidence" value="ECO:0007669"/>
    <property type="project" value="TreeGrafter"/>
</dbReference>
<dbReference type="InterPro" id="IPR027417">
    <property type="entry name" value="P-loop_NTPase"/>
</dbReference>
<feature type="domain" description="ABC transporter" evidence="7">
    <location>
        <begin position="6"/>
        <end position="242"/>
    </location>
</feature>
<dbReference type="InterPro" id="IPR003593">
    <property type="entry name" value="AAA+_ATPase"/>
</dbReference>
<evidence type="ECO:0000313" key="9">
    <source>
        <dbReference type="Proteomes" id="UP000011546"/>
    </source>
</evidence>
<dbReference type="Pfam" id="PF00005">
    <property type="entry name" value="ABC_tran"/>
    <property type="match status" value="2"/>
</dbReference>
<dbReference type="STRING" id="1230456.C468_05593"/>
<dbReference type="PANTHER" id="PTHR43820">
    <property type="entry name" value="HIGH-AFFINITY BRANCHED-CHAIN AMINO ACID TRANSPORT ATP-BINDING PROTEIN LIVF"/>
    <property type="match status" value="1"/>
</dbReference>
<evidence type="ECO:0000256" key="4">
    <source>
        <dbReference type="ARBA" id="ARBA00022840"/>
    </source>
</evidence>
<dbReference type="AlphaFoldDB" id="M0P7Q7"/>
<protein>
    <submittedName>
        <fullName evidence="8">ABC transporter</fullName>
    </submittedName>
</protein>
<dbReference type="GO" id="GO:0016887">
    <property type="term" value="F:ATP hydrolysis activity"/>
    <property type="evidence" value="ECO:0007669"/>
    <property type="project" value="InterPro"/>
</dbReference>
<dbReference type="RefSeq" id="WP_008847853.1">
    <property type="nucleotide sequence ID" value="NZ_AOJH01000040.1"/>
</dbReference>
<dbReference type="GO" id="GO:0005524">
    <property type="term" value="F:ATP binding"/>
    <property type="evidence" value="ECO:0007669"/>
    <property type="project" value="UniProtKB-KW"/>
</dbReference>
<dbReference type="EMBL" id="AOJH01000040">
    <property type="protein sequence ID" value="EMA65888.1"/>
    <property type="molecule type" value="Genomic_DNA"/>
</dbReference>
<evidence type="ECO:0000256" key="2">
    <source>
        <dbReference type="ARBA" id="ARBA00022448"/>
    </source>
</evidence>
<keyword evidence="3" id="KW-0547">Nucleotide-binding</keyword>
<reference evidence="8 9" key="1">
    <citation type="journal article" date="2014" name="PLoS Genet.">
        <title>Phylogenetically driven sequencing of extremely halophilic archaea reveals strategies for static and dynamic osmo-response.</title>
        <authorList>
            <person name="Becker E.A."/>
            <person name="Seitzer P.M."/>
            <person name="Tritt A."/>
            <person name="Larsen D."/>
            <person name="Krusor M."/>
            <person name="Yao A.I."/>
            <person name="Wu D."/>
            <person name="Madern D."/>
            <person name="Eisen J.A."/>
            <person name="Darling A.E."/>
            <person name="Facciotti M.T."/>
        </authorList>
    </citation>
    <scope>NUCLEOTIDE SEQUENCE [LARGE SCALE GENOMIC DNA]</scope>
    <source>
        <strain evidence="8 9">JCM 14978</strain>
    </source>
</reference>
<name>M0P7Q7_9EURY</name>
<organism evidence="8 9">
    <name type="scientific">Halorubrum kocurii JCM 14978</name>
    <dbReference type="NCBI Taxonomy" id="1230456"/>
    <lineage>
        <taxon>Archaea</taxon>
        <taxon>Methanobacteriati</taxon>
        <taxon>Methanobacteriota</taxon>
        <taxon>Stenosarchaea group</taxon>
        <taxon>Halobacteria</taxon>
        <taxon>Halobacteriales</taxon>
        <taxon>Haloferacaceae</taxon>
        <taxon>Halorubrum</taxon>
    </lineage>
</organism>
<comment type="caution">
    <text evidence="8">The sequence shown here is derived from an EMBL/GenBank/DDBJ whole genome shotgun (WGS) entry which is preliminary data.</text>
</comment>
<accession>M0P7Q7</accession>
<feature type="domain" description="ABC transporter" evidence="7">
    <location>
        <begin position="331"/>
        <end position="562"/>
    </location>
</feature>
<evidence type="ECO:0000259" key="7">
    <source>
        <dbReference type="PROSITE" id="PS50893"/>
    </source>
</evidence>
<evidence type="ECO:0000256" key="5">
    <source>
        <dbReference type="ARBA" id="ARBA00022970"/>
    </source>
</evidence>
<evidence type="ECO:0000313" key="8">
    <source>
        <dbReference type="EMBL" id="EMA65888.1"/>
    </source>
</evidence>
<dbReference type="GO" id="GO:0015658">
    <property type="term" value="F:branched-chain amino acid transmembrane transporter activity"/>
    <property type="evidence" value="ECO:0007669"/>
    <property type="project" value="TreeGrafter"/>
</dbReference>
<dbReference type="SUPFAM" id="SSF52540">
    <property type="entry name" value="P-loop containing nucleoside triphosphate hydrolases"/>
    <property type="match status" value="2"/>
</dbReference>
<feature type="compositionally biased region" description="Low complexity" evidence="6">
    <location>
        <begin position="263"/>
        <end position="277"/>
    </location>
</feature>
<dbReference type="OrthoDB" id="44250at2157"/>
<dbReference type="SMART" id="SM00382">
    <property type="entry name" value="AAA"/>
    <property type="match status" value="2"/>
</dbReference>
<gene>
    <name evidence="8" type="ORF">C468_05593</name>
</gene>
<proteinExistence type="inferred from homology"/>
<dbReference type="CDD" id="cd03224">
    <property type="entry name" value="ABC_TM1139_LivF_branched"/>
    <property type="match status" value="1"/>
</dbReference>
<dbReference type="PROSITE" id="PS50893">
    <property type="entry name" value="ABC_TRANSPORTER_2"/>
    <property type="match status" value="2"/>
</dbReference>
<dbReference type="InterPro" id="IPR003439">
    <property type="entry name" value="ABC_transporter-like_ATP-bd"/>
</dbReference>
<keyword evidence="9" id="KW-1185">Reference proteome</keyword>
<keyword evidence="2" id="KW-0813">Transport</keyword>
<dbReference type="PATRIC" id="fig|1230456.3.peg.1087"/>
<dbReference type="PANTHER" id="PTHR43820:SF4">
    <property type="entry name" value="HIGH-AFFINITY BRANCHED-CHAIN AMINO ACID TRANSPORT ATP-BINDING PROTEIN LIVF"/>
    <property type="match status" value="1"/>
</dbReference>
<keyword evidence="5" id="KW-0029">Amino-acid transport</keyword>
<dbReference type="Proteomes" id="UP000011546">
    <property type="component" value="Unassembled WGS sequence"/>
</dbReference>
<evidence type="ECO:0000256" key="3">
    <source>
        <dbReference type="ARBA" id="ARBA00022741"/>
    </source>
</evidence>
<feature type="region of interest" description="Disordered" evidence="6">
    <location>
        <begin position="255"/>
        <end position="301"/>
    </location>
</feature>
<dbReference type="InterPro" id="IPR052156">
    <property type="entry name" value="BCAA_Transport_ATP-bd_LivF"/>
</dbReference>
<sequence length="563" mass="59666">MTRPILETEGLTKRFGSLVANDKLSVTVEEDTIHGIMGPNGSGKSTFFNTVTGFYRPDGGTVRFDGEDVTGWKPDEIARRGLARTFQIPSPFEDLTVKENMLAVFTGGLRSGVRVPEEKRARADELLELLEIDHVADQEAGGVSGGQEKLLELGRILMLEPACVMLDEPTAGVNPSLRNRLLDHLETLNDRGTTFVIIEHDMRVIADVCDRVTVFNQGQVLVEGDFESVTGDERVRDAYLGGAAEHDASLETLIGEESTESPSEGAAADTGATADAEPAAEDASTEPTPAAGGGAIPAGGEAAGSAAAATASSAASALSGVGAEPDGEPWLVGEDLVSGYGNHRVVDGVSVESRDGVTCVFGPNGSGKSTLLKTLAGVVPAWEGQVTHRGVDVTGNRPAENVHRGVTMLPQDGGIFGNLTVRENLLLGGYTVGDGAVREERFDEVLSSFPELEGKLDDRAQSLSGGQQMMLSYGRAMMTGAEVYLLDEPSSGLAPSLIDQVFEMTRRLVESGAQVVLIEQNVREALRIADYVYILAQGQLQFEGTPDDLTDEDDLVELYLGLD</sequence>